<dbReference type="EMBL" id="UGHX01000001">
    <property type="protein sequence ID" value="STP10540.1"/>
    <property type="molecule type" value="Genomic_DNA"/>
</dbReference>
<dbReference type="PANTHER" id="PTHR47183:SF1">
    <property type="entry name" value="GLUCOSE-1-PHOSPHATE CYTIDYLYLTRANSFERASE"/>
    <property type="match status" value="1"/>
</dbReference>
<organism evidence="2 3">
    <name type="scientific">Helicobacter cinaedi</name>
    <dbReference type="NCBI Taxonomy" id="213"/>
    <lineage>
        <taxon>Bacteria</taxon>
        <taxon>Pseudomonadati</taxon>
        <taxon>Campylobacterota</taxon>
        <taxon>Epsilonproteobacteria</taxon>
        <taxon>Campylobacterales</taxon>
        <taxon>Helicobacteraceae</taxon>
        <taxon>Helicobacter</taxon>
    </lineage>
</organism>
<dbReference type="InterPro" id="IPR013446">
    <property type="entry name" value="G1P_cyt_trans-like"/>
</dbReference>
<dbReference type="GO" id="GO:0047343">
    <property type="term" value="F:glucose-1-phosphate cytidylyltransferase activity"/>
    <property type="evidence" value="ECO:0007669"/>
    <property type="project" value="UniProtKB-EC"/>
</dbReference>
<proteinExistence type="predicted"/>
<accession>A0A377JRD1</accession>
<reference evidence="2 3" key="1">
    <citation type="submission" date="2018-06" db="EMBL/GenBank/DDBJ databases">
        <authorList>
            <consortium name="Pathogen Informatics"/>
            <person name="Doyle S."/>
        </authorList>
    </citation>
    <scope>NUCLEOTIDE SEQUENCE [LARGE SCALE GENOMIC DNA]</scope>
    <source>
        <strain evidence="2 3">NCTC12219</strain>
    </source>
</reference>
<keyword evidence="2" id="KW-0548">Nucleotidyltransferase</keyword>
<dbReference type="PANTHER" id="PTHR47183">
    <property type="entry name" value="GLUCOSE-1-PHOSPHATE CYTIDYLYLTRANSFERASE-RELATED"/>
    <property type="match status" value="1"/>
</dbReference>
<evidence type="ECO:0000313" key="2">
    <source>
        <dbReference type="EMBL" id="STP10540.1"/>
    </source>
</evidence>
<name>A0A377JRD1_9HELI</name>
<dbReference type="SUPFAM" id="SSF53448">
    <property type="entry name" value="Nucleotide-diphospho-sugar transferases"/>
    <property type="match status" value="1"/>
</dbReference>
<dbReference type="Gene3D" id="3.90.550.10">
    <property type="entry name" value="Spore Coat Polysaccharide Biosynthesis Protein SpsA, Chain A"/>
    <property type="match status" value="1"/>
</dbReference>
<feature type="domain" description="Nucleotidyl transferase" evidence="1">
    <location>
        <begin position="4"/>
        <end position="237"/>
    </location>
</feature>
<dbReference type="Proteomes" id="UP000255103">
    <property type="component" value="Unassembled WGS sequence"/>
</dbReference>
<evidence type="ECO:0000259" key="1">
    <source>
        <dbReference type="Pfam" id="PF00483"/>
    </source>
</evidence>
<dbReference type="CDD" id="cd02524">
    <property type="entry name" value="G1P_cytidylyltransferase"/>
    <property type="match status" value="1"/>
</dbReference>
<dbReference type="EC" id="2.7.7.33" evidence="2"/>
<sequence length="264" mass="30323">MKILILAGGLGTRLSEETGLRPKPMVEIGGRPILWHIMKIYSYYGFNEFIILTGYKGHIIKDYFLNYYTQYSDISVDMATNSIEVHTNRHEPWKVTMLYTGQDSQTGGRILHAQPYVGNETFMLTYGDGVSDVNLRTLLDFHKSHKGAITMTSVLPEGRFGTLEINAESKCVKSFTEKPKGNSNMRHSGWINGGFFVCEPRVFDYITQGDSTIFEQEPLKNLTKNNELYTYQHNGFWKCMDTLKDKNDLTQMWLSGNAPWKLWE</sequence>
<dbReference type="GO" id="GO:0009243">
    <property type="term" value="P:O antigen biosynthetic process"/>
    <property type="evidence" value="ECO:0007669"/>
    <property type="project" value="InterPro"/>
</dbReference>
<protein>
    <submittedName>
        <fullName evidence="2">Sugar-1-phosphate nucleotidyltransferase</fullName>
        <ecNumber evidence="2">2.7.7.33</ecNumber>
    </submittedName>
</protein>
<evidence type="ECO:0000313" key="3">
    <source>
        <dbReference type="Proteomes" id="UP000255103"/>
    </source>
</evidence>
<dbReference type="NCBIfam" id="TIGR02623">
    <property type="entry name" value="G1P_cyt_trans"/>
    <property type="match status" value="1"/>
</dbReference>
<dbReference type="AlphaFoldDB" id="A0A377JRD1"/>
<gene>
    <name evidence="2" type="primary">rfbF_1</name>
    <name evidence="2" type="ORF">NCTC12219_00405</name>
</gene>
<keyword evidence="2" id="KW-0808">Transferase</keyword>
<dbReference type="InterPro" id="IPR046981">
    <property type="entry name" value="G1P_cyt_trans"/>
</dbReference>
<dbReference type="Pfam" id="PF00483">
    <property type="entry name" value="NTP_transferase"/>
    <property type="match status" value="1"/>
</dbReference>
<dbReference type="InterPro" id="IPR029044">
    <property type="entry name" value="Nucleotide-diphossugar_trans"/>
</dbReference>
<dbReference type="RefSeq" id="WP_115721381.1">
    <property type="nucleotide sequence ID" value="NZ_UGHX01000001.1"/>
</dbReference>
<dbReference type="InterPro" id="IPR005835">
    <property type="entry name" value="NTP_transferase_dom"/>
</dbReference>